<organism evidence="3 4">
    <name type="scientific">Albidovulum salinarum</name>
    <dbReference type="NCBI Taxonomy" id="2984153"/>
    <lineage>
        <taxon>Bacteria</taxon>
        <taxon>Pseudomonadati</taxon>
        <taxon>Pseudomonadota</taxon>
        <taxon>Alphaproteobacteria</taxon>
        <taxon>Rhodobacterales</taxon>
        <taxon>Paracoccaceae</taxon>
        <taxon>Albidovulum</taxon>
    </lineage>
</organism>
<feature type="signal peptide" evidence="1">
    <location>
        <begin position="1"/>
        <end position="21"/>
    </location>
</feature>
<gene>
    <name evidence="3" type="ORF">OEZ60_01580</name>
</gene>
<dbReference type="Proteomes" id="UP001209535">
    <property type="component" value="Unassembled WGS sequence"/>
</dbReference>
<evidence type="ECO:0000313" key="4">
    <source>
        <dbReference type="Proteomes" id="UP001209535"/>
    </source>
</evidence>
<keyword evidence="4" id="KW-1185">Reference proteome</keyword>
<name>A0ABT2WZ44_9RHOB</name>
<accession>A0ABT2WZ44</accession>
<evidence type="ECO:0000256" key="1">
    <source>
        <dbReference type="SAM" id="SignalP"/>
    </source>
</evidence>
<dbReference type="InterPro" id="IPR018637">
    <property type="entry name" value="DUF2059"/>
</dbReference>
<evidence type="ECO:0000259" key="2">
    <source>
        <dbReference type="Pfam" id="PF09832"/>
    </source>
</evidence>
<evidence type="ECO:0000313" key="3">
    <source>
        <dbReference type="EMBL" id="MCU9846695.1"/>
    </source>
</evidence>
<proteinExistence type="predicted"/>
<feature type="domain" description="DUF2059" evidence="2">
    <location>
        <begin position="77"/>
        <end position="130"/>
    </location>
</feature>
<protein>
    <submittedName>
        <fullName evidence="3">DUF2059 domain-containing protein</fullName>
    </submittedName>
</protein>
<dbReference type="Pfam" id="PF09832">
    <property type="entry name" value="DUF2059"/>
    <property type="match status" value="1"/>
</dbReference>
<keyword evidence="1" id="KW-0732">Signal</keyword>
<feature type="chain" id="PRO_5045524655" evidence="1">
    <location>
        <begin position="22"/>
        <end position="276"/>
    </location>
</feature>
<dbReference type="EMBL" id="JAOVQO010000001">
    <property type="protein sequence ID" value="MCU9846695.1"/>
    <property type="molecule type" value="Genomic_DNA"/>
</dbReference>
<dbReference type="RefSeq" id="WP_263332541.1">
    <property type="nucleotide sequence ID" value="NZ_JAOVQO010000001.1"/>
</dbReference>
<sequence length="276" mass="30094">MLRRLLAPILSVALLAAPAVASEGDAASLEEVLRLTEVFAVMSDEGHAYGRHLEEDMFPGSGGRQWADAVENIYAPDRMLPDFNAAFEAELTRQPVDIAAMLDFFSSDLGRRVTTLEISARRALLDEAVEDASRLKLEEMRAERDPRLSLVEEFVEVNDLVETNVSGGLNANFAFYRGLGDAGALGAEMGEAEIISEVWAQEDAIREETDVWIHSYLAMAYAPLSDAEMADYIAFSRSKPGQDLNRALFAGYNAVFVDVSRQLGQAAGAVLAGQDL</sequence>
<reference evidence="3 4" key="1">
    <citation type="submission" date="2022-10" db="EMBL/GenBank/DDBJ databases">
        <title>Defluviimonas sp. nov., isolated from ocean surface sediments.</title>
        <authorList>
            <person name="He W."/>
            <person name="Wang L."/>
            <person name="Zhang D.-F."/>
        </authorList>
    </citation>
    <scope>NUCLEOTIDE SEQUENCE [LARGE SCALE GENOMIC DNA]</scope>
    <source>
        <strain evidence="3 4">WL0024</strain>
    </source>
</reference>
<comment type="caution">
    <text evidence="3">The sequence shown here is derived from an EMBL/GenBank/DDBJ whole genome shotgun (WGS) entry which is preliminary data.</text>
</comment>